<feature type="signal peptide" evidence="2">
    <location>
        <begin position="1"/>
        <end position="19"/>
    </location>
</feature>
<dbReference type="RefSeq" id="WP_019924834.1">
    <property type="nucleotide sequence ID" value="NZ_CP140152.1"/>
</dbReference>
<evidence type="ECO:0008006" key="5">
    <source>
        <dbReference type="Google" id="ProtNLM"/>
    </source>
</evidence>
<proteinExistence type="predicted"/>
<evidence type="ECO:0000256" key="2">
    <source>
        <dbReference type="SAM" id="SignalP"/>
    </source>
</evidence>
<evidence type="ECO:0000313" key="3">
    <source>
        <dbReference type="EMBL" id="WQH05404.1"/>
    </source>
</evidence>
<keyword evidence="2" id="KW-0732">Signal</keyword>
<sequence length="252" mass="28225">MNRMLRNATLILCNTALLADLAACSKPADTAAPAADAAAPKPSLQDLQNPKAVQQAVASTLPQGDKATPLTSYRKIDSGHQVMFLYYGMSSLPVPYEDVAQIYSAEYSRTSDGFQRKDILKALQPRIDQEIERAKAGRYVILESRDGALLERYNFEKKTFTIKDMTSNDRYTYFHDNSQYTLGQSNATDFANLPVPDETKARAIEGYLSKYAQLRMEVYGFAQDADPSNRRVKLQVMKVRLYSPSNELLAEI</sequence>
<evidence type="ECO:0000313" key="4">
    <source>
        <dbReference type="Proteomes" id="UP001326110"/>
    </source>
</evidence>
<dbReference type="Proteomes" id="UP001326110">
    <property type="component" value="Chromosome"/>
</dbReference>
<gene>
    <name evidence="3" type="ORF">SR858_03440</name>
</gene>
<dbReference type="GeneID" id="43166347"/>
<keyword evidence="4" id="KW-1185">Reference proteome</keyword>
<accession>A0ABZ0Y195</accession>
<feature type="compositionally biased region" description="Polar residues" evidence="1">
    <location>
        <begin position="45"/>
        <end position="62"/>
    </location>
</feature>
<evidence type="ECO:0000256" key="1">
    <source>
        <dbReference type="SAM" id="MobiDB-lite"/>
    </source>
</evidence>
<dbReference type="EMBL" id="CP140152">
    <property type="protein sequence ID" value="WQH05404.1"/>
    <property type="molecule type" value="Genomic_DNA"/>
</dbReference>
<feature type="chain" id="PRO_5046173966" description="DUF4852 domain-containing protein" evidence="2">
    <location>
        <begin position="20"/>
        <end position="252"/>
    </location>
</feature>
<name>A0ABZ0Y195_9BURK</name>
<protein>
    <recommendedName>
        <fullName evidence="5">DUF4852 domain-containing protein</fullName>
    </recommendedName>
</protein>
<organism evidence="3 4">
    <name type="scientific">Duganella zoogloeoides</name>
    <dbReference type="NCBI Taxonomy" id="75659"/>
    <lineage>
        <taxon>Bacteria</taxon>
        <taxon>Pseudomonadati</taxon>
        <taxon>Pseudomonadota</taxon>
        <taxon>Betaproteobacteria</taxon>
        <taxon>Burkholderiales</taxon>
        <taxon>Oxalobacteraceae</taxon>
        <taxon>Telluria group</taxon>
        <taxon>Duganella</taxon>
    </lineage>
</organism>
<reference evidence="3 4" key="1">
    <citation type="submission" date="2023-11" db="EMBL/GenBank/DDBJ databases">
        <title>MicrobeMod: A computational toolkit for identifying prokaryotic methylation and restriction-modification with nanopore sequencing.</title>
        <authorList>
            <person name="Crits-Christoph A."/>
            <person name="Kang S.C."/>
            <person name="Lee H."/>
            <person name="Ostrov N."/>
        </authorList>
    </citation>
    <scope>NUCLEOTIDE SEQUENCE [LARGE SCALE GENOMIC DNA]</scope>
    <source>
        <strain evidence="3 4">ATCC 25935</strain>
    </source>
</reference>
<feature type="region of interest" description="Disordered" evidence="1">
    <location>
        <begin position="35"/>
        <end position="68"/>
    </location>
</feature>